<dbReference type="AlphaFoldDB" id="A0A6J4KKT6"/>
<organism evidence="1">
    <name type="scientific">uncultured Gemmatimonadota bacterium</name>
    <dbReference type="NCBI Taxonomy" id="203437"/>
    <lineage>
        <taxon>Bacteria</taxon>
        <taxon>Pseudomonadati</taxon>
        <taxon>Gemmatimonadota</taxon>
        <taxon>environmental samples</taxon>
    </lineage>
</organism>
<proteinExistence type="predicted"/>
<gene>
    <name evidence="1" type="ORF">AVDCRST_MAG68-952</name>
</gene>
<protein>
    <submittedName>
        <fullName evidence="1">Uncharacterized protein</fullName>
    </submittedName>
</protein>
<dbReference type="EMBL" id="CADCTW010000053">
    <property type="protein sequence ID" value="CAA9307219.1"/>
    <property type="molecule type" value="Genomic_DNA"/>
</dbReference>
<accession>A0A6J4KKT6</accession>
<evidence type="ECO:0000313" key="1">
    <source>
        <dbReference type="EMBL" id="CAA9307219.1"/>
    </source>
</evidence>
<reference evidence="1" key="1">
    <citation type="submission" date="2020-02" db="EMBL/GenBank/DDBJ databases">
        <authorList>
            <person name="Meier V. D."/>
        </authorList>
    </citation>
    <scope>NUCLEOTIDE SEQUENCE</scope>
    <source>
        <strain evidence="1">AVDCRST_MAG68</strain>
    </source>
</reference>
<sequence>MPERTTPFEWARYADATLAGLSVLIPVPFVDDAFEAFFRRRIPGAVARSRGRTLPGEVRAALDEEDAARRGGCATLPLRLTLGLLKRLSRKLLYFLTVKTATDRLSYYWYRASLVDHMLAAGHLESADSARVAHRAMDEVLASTSGPLPQVARQVVASARNVWPALRRARRGEEAEEVRRMRSQLEGHWGELAEHFSLVAARYDAAYARLRG</sequence>
<name>A0A6J4KKT6_9BACT</name>